<dbReference type="AlphaFoldDB" id="A0AA40G6Q1"/>
<evidence type="ECO:0000313" key="1">
    <source>
        <dbReference type="EMBL" id="KAK1131948.1"/>
    </source>
</evidence>
<gene>
    <name evidence="1" type="ORF">K0M31_016090</name>
</gene>
<name>A0AA40G6Q1_9HYME</name>
<reference evidence="1" key="1">
    <citation type="submission" date="2021-10" db="EMBL/GenBank/DDBJ databases">
        <title>Melipona bicolor Genome sequencing and assembly.</title>
        <authorList>
            <person name="Araujo N.S."/>
            <person name="Arias M.C."/>
        </authorList>
    </citation>
    <scope>NUCLEOTIDE SEQUENCE</scope>
    <source>
        <strain evidence="1">USP_2M_L1-L4_2017</strain>
        <tissue evidence="1">Whole body</tissue>
    </source>
</reference>
<sequence>MLLFWSAKFFQLTASKDAYSRKNEPERGNSRRRELPRMNITSGILQHVRTRMSGTTRSETYVLNTGAEINLIKQSLVDPNPLQEEKYEFQTCTAKHTTTHIANLTLTGQNCKFHIIPDSFPLKDSA</sequence>
<organism evidence="1 2">
    <name type="scientific">Melipona bicolor</name>
    <dbReference type="NCBI Taxonomy" id="60889"/>
    <lineage>
        <taxon>Eukaryota</taxon>
        <taxon>Metazoa</taxon>
        <taxon>Ecdysozoa</taxon>
        <taxon>Arthropoda</taxon>
        <taxon>Hexapoda</taxon>
        <taxon>Insecta</taxon>
        <taxon>Pterygota</taxon>
        <taxon>Neoptera</taxon>
        <taxon>Endopterygota</taxon>
        <taxon>Hymenoptera</taxon>
        <taxon>Apocrita</taxon>
        <taxon>Aculeata</taxon>
        <taxon>Apoidea</taxon>
        <taxon>Anthophila</taxon>
        <taxon>Apidae</taxon>
        <taxon>Melipona</taxon>
    </lineage>
</organism>
<evidence type="ECO:0000313" key="2">
    <source>
        <dbReference type="Proteomes" id="UP001177670"/>
    </source>
</evidence>
<dbReference type="Proteomes" id="UP001177670">
    <property type="component" value="Unassembled WGS sequence"/>
</dbReference>
<proteinExistence type="predicted"/>
<accession>A0AA40G6Q1</accession>
<comment type="caution">
    <text evidence="1">The sequence shown here is derived from an EMBL/GenBank/DDBJ whole genome shotgun (WGS) entry which is preliminary data.</text>
</comment>
<dbReference type="EMBL" id="JAHYIQ010000005">
    <property type="protein sequence ID" value="KAK1131948.1"/>
    <property type="molecule type" value="Genomic_DNA"/>
</dbReference>
<protein>
    <submittedName>
        <fullName evidence="1">Uncharacterized protein</fullName>
    </submittedName>
</protein>
<keyword evidence="2" id="KW-1185">Reference proteome</keyword>